<name>A0ABW3GBQ1_9NOCA</name>
<dbReference type="EMBL" id="JBHTIL010000001">
    <property type="protein sequence ID" value="MFD0926202.1"/>
    <property type="molecule type" value="Genomic_DNA"/>
</dbReference>
<organism evidence="3 4">
    <name type="scientific">Williamsia deligens</name>
    <dbReference type="NCBI Taxonomy" id="321325"/>
    <lineage>
        <taxon>Bacteria</taxon>
        <taxon>Bacillati</taxon>
        <taxon>Actinomycetota</taxon>
        <taxon>Actinomycetes</taxon>
        <taxon>Mycobacteriales</taxon>
        <taxon>Nocardiaceae</taxon>
        <taxon>Williamsia</taxon>
    </lineage>
</organism>
<sequence>MVGVVLALVVVVVVLGVVVLRDSDDSSTTTAASSTTSAPSSTATDAPSSSADAEDTCPPATAASTTPAGWKTVAGKRGLAYDVPSTWTVASCSSLVGWEKKCDDGPFGYCPIRTMSGASSLESPRCPKSSLAVAGLPGAASTGDIDTALRDEAALVTDIYTSDSGTVPRVKLSEMRRFSVSGRPAVQMVAAVSGIEPSACQGTTALHSMVATTVPGQPGTVLFVISLPQGVPGAVVPSDGDRMVSTLRAAR</sequence>
<evidence type="ECO:0000313" key="4">
    <source>
        <dbReference type="Proteomes" id="UP001597068"/>
    </source>
</evidence>
<accession>A0ABW3GBQ1</accession>
<evidence type="ECO:0000259" key="2">
    <source>
        <dbReference type="Pfam" id="PF26056"/>
    </source>
</evidence>
<keyword evidence="4" id="KW-1185">Reference proteome</keyword>
<proteinExistence type="predicted"/>
<dbReference type="RefSeq" id="WP_253645907.1">
    <property type="nucleotide sequence ID" value="NZ_BAAAMO010000002.1"/>
</dbReference>
<reference evidence="4" key="1">
    <citation type="journal article" date="2019" name="Int. J. Syst. Evol. Microbiol.">
        <title>The Global Catalogue of Microorganisms (GCM) 10K type strain sequencing project: providing services to taxonomists for standard genome sequencing and annotation.</title>
        <authorList>
            <consortium name="The Broad Institute Genomics Platform"/>
            <consortium name="The Broad Institute Genome Sequencing Center for Infectious Disease"/>
            <person name="Wu L."/>
            <person name="Ma J."/>
        </authorList>
    </citation>
    <scope>NUCLEOTIDE SEQUENCE [LARGE SCALE GENOMIC DNA]</scope>
    <source>
        <strain evidence="4">CCUG 50873</strain>
    </source>
</reference>
<comment type="caution">
    <text evidence="3">The sequence shown here is derived from an EMBL/GenBank/DDBJ whole genome shotgun (WGS) entry which is preliminary data.</text>
</comment>
<dbReference type="Pfam" id="PF26056">
    <property type="entry name" value="DUF8017"/>
    <property type="match status" value="1"/>
</dbReference>
<dbReference type="InterPro" id="IPR058330">
    <property type="entry name" value="DUF8017"/>
</dbReference>
<feature type="domain" description="DUF8017" evidence="2">
    <location>
        <begin position="65"/>
        <end position="249"/>
    </location>
</feature>
<protein>
    <recommendedName>
        <fullName evidence="2">DUF8017 domain-containing protein</fullName>
    </recommendedName>
</protein>
<evidence type="ECO:0000256" key="1">
    <source>
        <dbReference type="SAM" id="MobiDB-lite"/>
    </source>
</evidence>
<feature type="region of interest" description="Disordered" evidence="1">
    <location>
        <begin position="26"/>
        <end position="67"/>
    </location>
</feature>
<evidence type="ECO:0000313" key="3">
    <source>
        <dbReference type="EMBL" id="MFD0926202.1"/>
    </source>
</evidence>
<dbReference type="Proteomes" id="UP001597068">
    <property type="component" value="Unassembled WGS sequence"/>
</dbReference>
<gene>
    <name evidence="3" type="ORF">ACFQ04_10690</name>
</gene>